<dbReference type="Pfam" id="PF26168">
    <property type="entry name" value="Glyco_transf_N"/>
    <property type="match status" value="1"/>
</dbReference>
<comment type="similarity">
    <text evidence="1">Belongs to the UDP-glycosyltransferase family.</text>
</comment>
<dbReference type="PANTHER" id="PTHR11926">
    <property type="entry name" value="GLUCOSYL/GLUCURONOSYL TRANSFERASES"/>
    <property type="match status" value="1"/>
</dbReference>
<name>A0ABU6YNV2_9FABA</name>
<keyword evidence="2" id="KW-0808">Transferase</keyword>
<dbReference type="Gene3D" id="3.40.50.2000">
    <property type="entry name" value="Glycogen Phosphorylase B"/>
    <property type="match status" value="2"/>
</dbReference>
<dbReference type="InterPro" id="IPR058980">
    <property type="entry name" value="Glyco_transf_N"/>
</dbReference>
<dbReference type="SUPFAM" id="SSF53756">
    <property type="entry name" value="UDP-Glycosyltransferase/glycogen phosphorylase"/>
    <property type="match status" value="1"/>
</dbReference>
<protein>
    <recommendedName>
        <fullName evidence="3">Glycosyltransferase N-terminal domain-containing protein</fullName>
    </recommendedName>
</protein>
<reference evidence="4 5" key="1">
    <citation type="journal article" date="2023" name="Plants (Basel)">
        <title>Bridging the Gap: Combining Genomics and Transcriptomics Approaches to Understand Stylosanthes scabra, an Orphan Legume from the Brazilian Caatinga.</title>
        <authorList>
            <person name="Ferreira-Neto J.R.C."/>
            <person name="da Silva M.D."/>
            <person name="Binneck E."/>
            <person name="de Melo N.F."/>
            <person name="da Silva R.H."/>
            <person name="de Melo A.L.T.M."/>
            <person name="Pandolfi V."/>
            <person name="Bustamante F.O."/>
            <person name="Brasileiro-Vidal A.C."/>
            <person name="Benko-Iseppon A.M."/>
        </authorList>
    </citation>
    <scope>NUCLEOTIDE SEQUENCE [LARGE SCALE GENOMIC DNA]</scope>
    <source>
        <tissue evidence="4">Leaves</tissue>
    </source>
</reference>
<evidence type="ECO:0000256" key="1">
    <source>
        <dbReference type="ARBA" id="ARBA00009995"/>
    </source>
</evidence>
<dbReference type="InterPro" id="IPR018247">
    <property type="entry name" value="EF_Hand_1_Ca_BS"/>
</dbReference>
<proteinExistence type="inferred from homology"/>
<dbReference type="Proteomes" id="UP001341840">
    <property type="component" value="Unassembled WGS sequence"/>
</dbReference>
<dbReference type="PROSITE" id="PS00018">
    <property type="entry name" value="EF_HAND_1"/>
    <property type="match status" value="1"/>
</dbReference>
<dbReference type="EMBL" id="JASCZI010242246">
    <property type="protein sequence ID" value="MED6210308.1"/>
    <property type="molecule type" value="Genomic_DNA"/>
</dbReference>
<dbReference type="CDD" id="cd03784">
    <property type="entry name" value="GT1_Gtf-like"/>
    <property type="match status" value="1"/>
</dbReference>
<gene>
    <name evidence="4" type="ORF">PIB30_062892</name>
</gene>
<accession>A0ABU6YNV2</accession>
<feature type="domain" description="Glycosyltransferase N-terminal" evidence="3">
    <location>
        <begin position="6"/>
        <end position="49"/>
    </location>
</feature>
<evidence type="ECO:0000313" key="4">
    <source>
        <dbReference type="EMBL" id="MED6210308.1"/>
    </source>
</evidence>
<dbReference type="Pfam" id="PF00201">
    <property type="entry name" value="UDPGT"/>
    <property type="match status" value="1"/>
</dbReference>
<evidence type="ECO:0000259" key="3">
    <source>
        <dbReference type="Pfam" id="PF26168"/>
    </source>
</evidence>
<evidence type="ECO:0000313" key="5">
    <source>
        <dbReference type="Proteomes" id="UP001341840"/>
    </source>
</evidence>
<keyword evidence="5" id="KW-1185">Reference proteome</keyword>
<organism evidence="4 5">
    <name type="scientific">Stylosanthes scabra</name>
    <dbReference type="NCBI Taxonomy" id="79078"/>
    <lineage>
        <taxon>Eukaryota</taxon>
        <taxon>Viridiplantae</taxon>
        <taxon>Streptophyta</taxon>
        <taxon>Embryophyta</taxon>
        <taxon>Tracheophyta</taxon>
        <taxon>Spermatophyta</taxon>
        <taxon>Magnoliopsida</taxon>
        <taxon>eudicotyledons</taxon>
        <taxon>Gunneridae</taxon>
        <taxon>Pentapetalae</taxon>
        <taxon>rosids</taxon>
        <taxon>fabids</taxon>
        <taxon>Fabales</taxon>
        <taxon>Fabaceae</taxon>
        <taxon>Papilionoideae</taxon>
        <taxon>50 kb inversion clade</taxon>
        <taxon>dalbergioids sensu lato</taxon>
        <taxon>Dalbergieae</taxon>
        <taxon>Pterocarpus clade</taxon>
        <taxon>Stylosanthes</taxon>
    </lineage>
</organism>
<sequence>MMNTPTVLVLPFPAQGHVNPMMSLSHKLVEHGCNIIFVNSDFSHKRVVRPMENNDKNNDSSSSSPIKLVSIPDGLGPEHDRVNLGELCVSILNTMPSKLEKLIEEIQLNEGIKVICVVADVFMGWGLEVARKVGIKGAYFWPAAASMFGLQHNSPKLIADRILDSDGSPTSTTKSFWLSSYLPAMDIKVMWWLNMLDPLIGKRLFKYVLHSLKDSDVTDWWLCNSTYELEPQAFSFVPKLLPIGPLLRIHHNNNHNQIARSLGQFWEEDLSCMSWLDQQPHGSVLYVAFGSITLFDQKQLTELAFGLELTDKPFLWVMRQDYNGGGNKVSLPNEFKGNKGKIVGWAPQQRVLSHPAIACFVSHCGWNSTIESLTNGVPFLCWPYFADQFFNKRYICDVLKVGLGFDSNENGLISRGEIKSKVDQVLRDENIASRSHKVMEKLKHNIGETSSSSRNLNRFLTWLKE</sequence>
<comment type="caution">
    <text evidence="4">The sequence shown here is derived from an EMBL/GenBank/DDBJ whole genome shotgun (WGS) entry which is preliminary data.</text>
</comment>
<evidence type="ECO:0000256" key="2">
    <source>
        <dbReference type="ARBA" id="ARBA00022679"/>
    </source>
</evidence>
<dbReference type="InterPro" id="IPR002213">
    <property type="entry name" value="UDP_glucos_trans"/>
</dbReference>
<dbReference type="PANTHER" id="PTHR11926:SF1530">
    <property type="entry name" value="EF-HAND DOMAIN-CONTAINING PROTEIN"/>
    <property type="match status" value="1"/>
</dbReference>